<dbReference type="Gene3D" id="3.40.710.10">
    <property type="entry name" value="DD-peptidase/beta-lactamase superfamily"/>
    <property type="match status" value="1"/>
</dbReference>
<dbReference type="EMBL" id="BOPV01000001">
    <property type="protein sequence ID" value="GIL38784.1"/>
    <property type="molecule type" value="Genomic_DNA"/>
</dbReference>
<comment type="caution">
    <text evidence="3">The sequence shown here is derived from an EMBL/GenBank/DDBJ whole genome shotgun (WGS) entry which is preliminary data.</text>
</comment>
<dbReference type="SUPFAM" id="SSF56601">
    <property type="entry name" value="beta-lactamase/transpeptidase-like"/>
    <property type="match status" value="1"/>
</dbReference>
<evidence type="ECO:0000313" key="4">
    <source>
        <dbReference type="Proteomes" id="UP000681075"/>
    </source>
</evidence>
<dbReference type="InterPro" id="IPR050491">
    <property type="entry name" value="AmpC-like"/>
</dbReference>
<accession>A0A8S8X867</accession>
<dbReference type="PANTHER" id="PTHR46825">
    <property type="entry name" value="D-ALANYL-D-ALANINE-CARBOXYPEPTIDASE/ENDOPEPTIDASE AMPH"/>
    <property type="match status" value="1"/>
</dbReference>
<feature type="chain" id="PRO_5035804937" description="Beta-lactamase-related domain-containing protein" evidence="1">
    <location>
        <begin position="19"/>
        <end position="456"/>
    </location>
</feature>
<dbReference type="PROSITE" id="PS00146">
    <property type="entry name" value="BETA_LACTAMASE_A"/>
    <property type="match status" value="1"/>
</dbReference>
<dbReference type="RefSeq" id="WP_420241844.1">
    <property type="nucleotide sequence ID" value="NZ_BOPV01000001.1"/>
</dbReference>
<organism evidence="3 4">
    <name type="scientific">Roseiterribacter gracilis</name>
    <dbReference type="NCBI Taxonomy" id="2812848"/>
    <lineage>
        <taxon>Bacteria</taxon>
        <taxon>Pseudomonadati</taxon>
        <taxon>Pseudomonadota</taxon>
        <taxon>Alphaproteobacteria</taxon>
        <taxon>Rhodospirillales</taxon>
        <taxon>Roseiterribacteraceae</taxon>
        <taxon>Roseiterribacter</taxon>
    </lineage>
</organism>
<dbReference type="Pfam" id="PF00144">
    <property type="entry name" value="Beta-lactamase"/>
    <property type="match status" value="1"/>
</dbReference>
<feature type="signal peptide" evidence="1">
    <location>
        <begin position="1"/>
        <end position="18"/>
    </location>
</feature>
<feature type="domain" description="Beta-lactamase-related" evidence="2">
    <location>
        <begin position="29"/>
        <end position="349"/>
    </location>
</feature>
<dbReference type="InterPro" id="IPR012338">
    <property type="entry name" value="Beta-lactam/transpept-like"/>
</dbReference>
<name>A0A8S8X867_9PROT</name>
<gene>
    <name evidence="3" type="ORF">TMPK1_10210</name>
</gene>
<evidence type="ECO:0000313" key="3">
    <source>
        <dbReference type="EMBL" id="GIL38784.1"/>
    </source>
</evidence>
<keyword evidence="1" id="KW-0732">Signal</keyword>
<dbReference type="AlphaFoldDB" id="A0A8S8X867"/>
<dbReference type="InterPro" id="IPR001466">
    <property type="entry name" value="Beta-lactam-related"/>
</dbReference>
<evidence type="ECO:0000259" key="2">
    <source>
        <dbReference type="Pfam" id="PF00144"/>
    </source>
</evidence>
<sequence>MKLLLVLLFAALATNASAYDLTDADRTKIDRTVENVLKQAQTPAASIAIVLDGKLAYAKAYGAAKLSPRVAATSDMRFPIGSVSKQFTAAAILRLREDGKIKLEDKVSQYVPEVEHGSEMTVHQLLDHTSGLRDYWPQDFMIPPMREPTTPLAILQRWATGALDFAPGTDWQYSNTGFVAAGVASERISGKPLLQQLQDGVFKPLGMTSVIEASVKPSPDVLGYTRYALGPVRAAELDRANWMYAAGGLAMTASDLARWDISLINRSLLQPASYDAMLTPTKLASGKDTNYGLGIGVNTVNGRKVISHGGEVTGFLTENAIYPDDKAAIVVMVNSDAAGGPQARIAERLASLVLPTNAKDQAVREFFDMLRAGKFDPARMTSYGSSWFTNQVIADYQTTLAKFGEPDLFKLRRSSERGGLDTRSYTVRSGDKSMNVLVRMGPDQKIEQFSVGPLPD</sequence>
<dbReference type="InterPro" id="IPR023650">
    <property type="entry name" value="Beta-lactam_class-A_AS"/>
</dbReference>
<proteinExistence type="predicted"/>
<reference evidence="3" key="1">
    <citation type="submission" date="2021-02" db="EMBL/GenBank/DDBJ databases">
        <title>Genome sequence of Rhodospirillales sp. strain TMPK1 isolated from soil.</title>
        <authorList>
            <person name="Nakai R."/>
            <person name="Kusada H."/>
            <person name="Tamaki H."/>
        </authorList>
    </citation>
    <scope>NUCLEOTIDE SEQUENCE</scope>
    <source>
        <strain evidence="3">TMPK1</strain>
    </source>
</reference>
<evidence type="ECO:0000256" key="1">
    <source>
        <dbReference type="SAM" id="SignalP"/>
    </source>
</evidence>
<dbReference type="Proteomes" id="UP000681075">
    <property type="component" value="Unassembled WGS sequence"/>
</dbReference>
<dbReference type="PANTHER" id="PTHR46825:SF9">
    <property type="entry name" value="BETA-LACTAMASE-RELATED DOMAIN-CONTAINING PROTEIN"/>
    <property type="match status" value="1"/>
</dbReference>
<keyword evidence="4" id="KW-1185">Reference proteome</keyword>
<protein>
    <recommendedName>
        <fullName evidence="2">Beta-lactamase-related domain-containing protein</fullName>
    </recommendedName>
</protein>